<organism evidence="1">
    <name type="scientific">Nothobranchius pienaari</name>
    <dbReference type="NCBI Taxonomy" id="704102"/>
    <lineage>
        <taxon>Eukaryota</taxon>
        <taxon>Metazoa</taxon>
        <taxon>Chordata</taxon>
        <taxon>Craniata</taxon>
        <taxon>Vertebrata</taxon>
        <taxon>Euteleostomi</taxon>
        <taxon>Actinopterygii</taxon>
        <taxon>Neopterygii</taxon>
        <taxon>Teleostei</taxon>
        <taxon>Neoteleostei</taxon>
        <taxon>Acanthomorphata</taxon>
        <taxon>Ovalentaria</taxon>
        <taxon>Atherinomorphae</taxon>
        <taxon>Cyprinodontiformes</taxon>
        <taxon>Nothobranchiidae</taxon>
        <taxon>Nothobranchius</taxon>
    </lineage>
</organism>
<gene>
    <name evidence="1" type="primary">PIDD</name>
</gene>
<feature type="non-terminal residue" evidence="1">
    <location>
        <position position="79"/>
    </location>
</feature>
<proteinExistence type="predicted"/>
<evidence type="ECO:0000313" key="1">
    <source>
        <dbReference type="EMBL" id="SBR82196.1"/>
    </source>
</evidence>
<dbReference type="EMBL" id="HAEG01008564">
    <property type="protein sequence ID" value="SBR82196.1"/>
    <property type="molecule type" value="Transcribed_RNA"/>
</dbReference>
<sequence length="79" mass="8652">LDRIQPAVHLASDWPRLESYWTSSWLELPGFGADTIQKQGQPGCLSAGHAVSLGSGTEECRTWGSIKARGCHDRKRTEG</sequence>
<protein>
    <submittedName>
        <fullName evidence="1">p53-induced death domain protein</fullName>
    </submittedName>
</protein>
<accession>A0A1A8PLQ4</accession>
<reference evidence="1" key="1">
    <citation type="submission" date="2016-05" db="EMBL/GenBank/DDBJ databases">
        <authorList>
            <person name="Lavstsen T."/>
            <person name="Jespersen J.S."/>
        </authorList>
    </citation>
    <scope>NUCLEOTIDE SEQUENCE</scope>
    <source>
        <tissue evidence="1">Brain</tissue>
    </source>
</reference>
<feature type="non-terminal residue" evidence="1">
    <location>
        <position position="1"/>
    </location>
</feature>
<dbReference type="AlphaFoldDB" id="A0A1A8PLQ4"/>
<reference evidence="1" key="2">
    <citation type="submission" date="2016-06" db="EMBL/GenBank/DDBJ databases">
        <title>The genome of a short-lived fish provides insights into sex chromosome evolution and the genetic control of aging.</title>
        <authorList>
            <person name="Reichwald K."/>
            <person name="Felder M."/>
            <person name="Petzold A."/>
            <person name="Koch P."/>
            <person name="Groth M."/>
            <person name="Platzer M."/>
        </authorList>
    </citation>
    <scope>NUCLEOTIDE SEQUENCE</scope>
    <source>
        <tissue evidence="1">Brain</tissue>
    </source>
</reference>
<name>A0A1A8PLQ4_9TELE</name>